<accession>A0A9P0JJF0</accession>
<feature type="signal peptide" evidence="1">
    <location>
        <begin position="1"/>
        <end position="19"/>
    </location>
</feature>
<dbReference type="Proteomes" id="UP001152888">
    <property type="component" value="Unassembled WGS sequence"/>
</dbReference>
<feature type="chain" id="PRO_5040440058" evidence="1">
    <location>
        <begin position="20"/>
        <end position="118"/>
    </location>
</feature>
<keyword evidence="3" id="KW-1185">Reference proteome</keyword>
<reference evidence="2" key="1">
    <citation type="submission" date="2022-03" db="EMBL/GenBank/DDBJ databases">
        <authorList>
            <person name="Sayadi A."/>
        </authorList>
    </citation>
    <scope>NUCLEOTIDE SEQUENCE</scope>
</reference>
<evidence type="ECO:0000256" key="1">
    <source>
        <dbReference type="SAM" id="SignalP"/>
    </source>
</evidence>
<comment type="caution">
    <text evidence="2">The sequence shown here is derived from an EMBL/GenBank/DDBJ whole genome shotgun (WGS) entry which is preliminary data.</text>
</comment>
<protein>
    <submittedName>
        <fullName evidence="2">Uncharacterized protein</fullName>
    </submittedName>
</protein>
<dbReference type="OrthoDB" id="6694653at2759"/>
<gene>
    <name evidence="2" type="ORF">ACAOBT_LOCUS590</name>
</gene>
<sequence>MKILIFCLVSYICLIHSWATVTSNGTCRCHRGFIATPGKSGEYMCYGLYLKIIMPCNTPEYPLCKCTNATAVVVDATGPRCSKFKTGKESEKWPCENTEEWAVFKERWAIMFRRSAIA</sequence>
<proteinExistence type="predicted"/>
<dbReference type="EMBL" id="CAKOFQ010006655">
    <property type="protein sequence ID" value="CAH1954522.1"/>
    <property type="molecule type" value="Genomic_DNA"/>
</dbReference>
<evidence type="ECO:0000313" key="3">
    <source>
        <dbReference type="Proteomes" id="UP001152888"/>
    </source>
</evidence>
<dbReference type="AlphaFoldDB" id="A0A9P0JJF0"/>
<keyword evidence="1" id="KW-0732">Signal</keyword>
<organism evidence="2 3">
    <name type="scientific">Acanthoscelides obtectus</name>
    <name type="common">Bean weevil</name>
    <name type="synonym">Bruchus obtectus</name>
    <dbReference type="NCBI Taxonomy" id="200917"/>
    <lineage>
        <taxon>Eukaryota</taxon>
        <taxon>Metazoa</taxon>
        <taxon>Ecdysozoa</taxon>
        <taxon>Arthropoda</taxon>
        <taxon>Hexapoda</taxon>
        <taxon>Insecta</taxon>
        <taxon>Pterygota</taxon>
        <taxon>Neoptera</taxon>
        <taxon>Endopterygota</taxon>
        <taxon>Coleoptera</taxon>
        <taxon>Polyphaga</taxon>
        <taxon>Cucujiformia</taxon>
        <taxon>Chrysomeloidea</taxon>
        <taxon>Chrysomelidae</taxon>
        <taxon>Bruchinae</taxon>
        <taxon>Bruchini</taxon>
        <taxon>Acanthoscelides</taxon>
    </lineage>
</organism>
<evidence type="ECO:0000313" key="2">
    <source>
        <dbReference type="EMBL" id="CAH1954522.1"/>
    </source>
</evidence>
<name>A0A9P0JJF0_ACAOB</name>